<dbReference type="AlphaFoldDB" id="A0A0L0NYA4"/>
<dbReference type="Proteomes" id="UP000037122">
    <property type="component" value="Unassembled WGS sequence"/>
</dbReference>
<proteinExistence type="predicted"/>
<gene>
    <name evidence="2" type="ORF">QG37_04054</name>
</gene>
<feature type="region of interest" description="Disordered" evidence="1">
    <location>
        <begin position="30"/>
        <end position="55"/>
    </location>
</feature>
<name>A0A0L0NYA4_CANAR</name>
<dbReference type="VEuPathDB" id="FungiDB:QG37_04054"/>
<evidence type="ECO:0000313" key="2">
    <source>
        <dbReference type="EMBL" id="KND98994.1"/>
    </source>
</evidence>
<feature type="compositionally biased region" description="Acidic residues" evidence="1">
    <location>
        <begin position="33"/>
        <end position="46"/>
    </location>
</feature>
<organism evidence="2 3">
    <name type="scientific">Candidozyma auris</name>
    <name type="common">Yeast</name>
    <name type="synonym">Candida auris</name>
    <dbReference type="NCBI Taxonomy" id="498019"/>
    <lineage>
        <taxon>Eukaryota</taxon>
        <taxon>Fungi</taxon>
        <taxon>Dikarya</taxon>
        <taxon>Ascomycota</taxon>
        <taxon>Saccharomycotina</taxon>
        <taxon>Pichiomycetes</taxon>
        <taxon>Metschnikowiaceae</taxon>
        <taxon>Candidozyma</taxon>
    </lineage>
</organism>
<protein>
    <submittedName>
        <fullName evidence="2">Uncharacterized protein</fullName>
    </submittedName>
</protein>
<dbReference type="EMBL" id="LGST01000027">
    <property type="protein sequence ID" value="KND98994.1"/>
    <property type="molecule type" value="Genomic_DNA"/>
</dbReference>
<reference evidence="3" key="1">
    <citation type="journal article" date="2015" name="BMC Genomics">
        <title>Draft genome of a commonly misdiagnosed multidrug resistant pathogen Candida auris.</title>
        <authorList>
            <person name="Chatterjee S."/>
            <person name="Alampalli S.V."/>
            <person name="Nageshan R.K."/>
            <person name="Chettiar S.T."/>
            <person name="Joshi S."/>
            <person name="Tatu U.S."/>
        </authorList>
    </citation>
    <scope>NUCLEOTIDE SEQUENCE [LARGE SCALE GENOMIC DNA]</scope>
    <source>
        <strain evidence="3">6684</strain>
    </source>
</reference>
<evidence type="ECO:0000256" key="1">
    <source>
        <dbReference type="SAM" id="MobiDB-lite"/>
    </source>
</evidence>
<evidence type="ECO:0000313" key="3">
    <source>
        <dbReference type="Proteomes" id="UP000037122"/>
    </source>
</evidence>
<accession>A0A0L0NYA4</accession>
<comment type="caution">
    <text evidence="2">The sequence shown here is derived from an EMBL/GenBank/DDBJ whole genome shotgun (WGS) entry which is preliminary data.</text>
</comment>
<sequence>MKLSVVLGVATCAIYASALVLRPLPRYGISRVEDEDPGNEADDEASGDEKEKLTS</sequence>